<feature type="non-terminal residue" evidence="3">
    <location>
        <position position="1"/>
    </location>
</feature>
<organism evidence="3 4">
    <name type="scientific">Streptomonospora algeriensis</name>
    <dbReference type="NCBI Taxonomy" id="995084"/>
    <lineage>
        <taxon>Bacteria</taxon>
        <taxon>Bacillati</taxon>
        <taxon>Actinomycetota</taxon>
        <taxon>Actinomycetes</taxon>
        <taxon>Streptosporangiales</taxon>
        <taxon>Nocardiopsidaceae</taxon>
        <taxon>Streptomonospora</taxon>
    </lineage>
</organism>
<dbReference type="Proteomes" id="UP001596956">
    <property type="component" value="Unassembled WGS sequence"/>
</dbReference>
<keyword evidence="4" id="KW-1185">Reference proteome</keyword>
<reference evidence="4" key="1">
    <citation type="journal article" date="2019" name="Int. J. Syst. Evol. Microbiol.">
        <title>The Global Catalogue of Microorganisms (GCM) 10K type strain sequencing project: providing services to taxonomists for standard genome sequencing and annotation.</title>
        <authorList>
            <consortium name="The Broad Institute Genomics Platform"/>
            <consortium name="The Broad Institute Genome Sequencing Center for Infectious Disease"/>
            <person name="Wu L."/>
            <person name="Ma J."/>
        </authorList>
    </citation>
    <scope>NUCLEOTIDE SEQUENCE [LARGE SCALE GENOMIC DNA]</scope>
    <source>
        <strain evidence="4">CCUG 63369</strain>
    </source>
</reference>
<name>A0ABW3BKU0_9ACTN</name>
<comment type="caution">
    <text evidence="3">The sequence shown here is derived from an EMBL/GenBank/DDBJ whole genome shotgun (WGS) entry which is preliminary data.</text>
</comment>
<evidence type="ECO:0000313" key="3">
    <source>
        <dbReference type="EMBL" id="MFD0803660.1"/>
    </source>
</evidence>
<protein>
    <submittedName>
        <fullName evidence="3">Scr1 family TA system antitoxin-like transcriptional regulator</fullName>
    </submittedName>
</protein>
<dbReference type="Pfam" id="PF19054">
    <property type="entry name" value="DUF5753"/>
    <property type="match status" value="1"/>
</dbReference>
<sequence>EGTPVPPPTAGERAARPGTLGEDPEPVTAEAAATGHDVRSAARRLGAERAWNGWMLYRKHRCGRWTNLRRSGWANPKASRGRSRRVCSGCAQLSSQRIRITPVASRAPHRPRVAGGFGIMAPPSGGTAAHCEHLLGQVVPDQAEDAGGMLRRFDGLQSDALSPGAAQHLSERVGGGLG</sequence>
<dbReference type="InterPro" id="IPR043917">
    <property type="entry name" value="DUF5753"/>
</dbReference>
<evidence type="ECO:0000256" key="1">
    <source>
        <dbReference type="SAM" id="MobiDB-lite"/>
    </source>
</evidence>
<feature type="domain" description="DUF5753" evidence="2">
    <location>
        <begin position="95"/>
        <end position="166"/>
    </location>
</feature>
<accession>A0ABW3BKU0</accession>
<feature type="region of interest" description="Disordered" evidence="1">
    <location>
        <begin position="1"/>
        <end position="36"/>
    </location>
</feature>
<evidence type="ECO:0000313" key="4">
    <source>
        <dbReference type="Proteomes" id="UP001596956"/>
    </source>
</evidence>
<evidence type="ECO:0000259" key="2">
    <source>
        <dbReference type="Pfam" id="PF19054"/>
    </source>
</evidence>
<dbReference type="EMBL" id="JBHTHR010001037">
    <property type="protein sequence ID" value="MFD0803660.1"/>
    <property type="molecule type" value="Genomic_DNA"/>
</dbReference>
<gene>
    <name evidence="3" type="ORF">ACFQZU_20400</name>
</gene>
<proteinExistence type="predicted"/>